<evidence type="ECO:0000256" key="2">
    <source>
        <dbReference type="ARBA" id="ARBA00022714"/>
    </source>
</evidence>
<dbReference type="PANTHER" id="PTHR43756:SF5">
    <property type="entry name" value="CHOLINE MONOOXYGENASE, CHLOROPLASTIC"/>
    <property type="match status" value="1"/>
</dbReference>
<dbReference type="SUPFAM" id="SSF50022">
    <property type="entry name" value="ISP domain"/>
    <property type="match status" value="1"/>
</dbReference>
<evidence type="ECO:0000259" key="7">
    <source>
        <dbReference type="PROSITE" id="PS51296"/>
    </source>
</evidence>
<dbReference type="AlphaFoldDB" id="A0A263D9W7"/>
<feature type="domain" description="Rieske" evidence="7">
    <location>
        <begin position="45"/>
        <end position="153"/>
    </location>
</feature>
<dbReference type="PROSITE" id="PS51296">
    <property type="entry name" value="RIESKE"/>
    <property type="match status" value="1"/>
</dbReference>
<accession>A0A263D9W7</accession>
<dbReference type="CDD" id="cd03469">
    <property type="entry name" value="Rieske_RO_Alpha_N"/>
    <property type="match status" value="1"/>
</dbReference>
<organism evidence="8 9">
    <name type="scientific">Amycolatopsis antarctica</name>
    <dbReference type="NCBI Taxonomy" id="1854586"/>
    <lineage>
        <taxon>Bacteria</taxon>
        <taxon>Bacillati</taxon>
        <taxon>Actinomycetota</taxon>
        <taxon>Actinomycetes</taxon>
        <taxon>Pseudonocardiales</taxon>
        <taxon>Pseudonocardiaceae</taxon>
        <taxon>Amycolatopsis</taxon>
    </lineage>
</organism>
<comment type="caution">
    <text evidence="8">The sequence shown here is derived from an EMBL/GenBank/DDBJ whole genome shotgun (WGS) entry which is preliminary data.</text>
</comment>
<evidence type="ECO:0000256" key="5">
    <source>
        <dbReference type="ARBA" id="ARBA00023004"/>
    </source>
</evidence>
<dbReference type="GO" id="GO:0051537">
    <property type="term" value="F:2 iron, 2 sulfur cluster binding"/>
    <property type="evidence" value="ECO:0007669"/>
    <property type="project" value="UniProtKB-KW"/>
</dbReference>
<dbReference type="InterPro" id="IPR001663">
    <property type="entry name" value="Rng_hydr_dOase-A"/>
</dbReference>
<dbReference type="InParanoid" id="A0A263D9W7"/>
<dbReference type="InterPro" id="IPR036922">
    <property type="entry name" value="Rieske_2Fe-2S_sf"/>
</dbReference>
<evidence type="ECO:0000256" key="3">
    <source>
        <dbReference type="ARBA" id="ARBA00022723"/>
    </source>
</evidence>
<dbReference type="Gene3D" id="2.102.10.10">
    <property type="entry name" value="Rieske [2Fe-2S] iron-sulphur domain"/>
    <property type="match status" value="1"/>
</dbReference>
<keyword evidence="3" id="KW-0479">Metal-binding</keyword>
<dbReference type="SUPFAM" id="SSF55961">
    <property type="entry name" value="Bet v1-like"/>
    <property type="match status" value="1"/>
</dbReference>
<keyword evidence="9" id="KW-1185">Reference proteome</keyword>
<dbReference type="Pfam" id="PF00848">
    <property type="entry name" value="Ring_hydroxyl_A"/>
    <property type="match status" value="1"/>
</dbReference>
<dbReference type="Proteomes" id="UP000242444">
    <property type="component" value="Unassembled WGS sequence"/>
</dbReference>
<keyword evidence="2" id="KW-0001">2Fe-2S</keyword>
<protein>
    <recommendedName>
        <fullName evidence="7">Rieske domain-containing protein</fullName>
    </recommendedName>
</protein>
<comment type="cofactor">
    <cofactor evidence="1">
        <name>Fe cation</name>
        <dbReference type="ChEBI" id="CHEBI:24875"/>
    </cofactor>
</comment>
<reference evidence="8 9" key="1">
    <citation type="submission" date="2017-07" db="EMBL/GenBank/DDBJ databases">
        <title>Amycolatopsis antarcticus sp. nov., isolated from the surface of an Antarcticus brown macroalga.</title>
        <authorList>
            <person name="Wang J."/>
            <person name="Leiva S."/>
            <person name="Huang J."/>
            <person name="Huang Y."/>
        </authorList>
    </citation>
    <scope>NUCLEOTIDE SEQUENCE [LARGE SCALE GENOMIC DNA]</scope>
    <source>
        <strain evidence="8 9">AU-G6</strain>
    </source>
</reference>
<dbReference type="OrthoDB" id="5243643at2"/>
<evidence type="ECO:0000256" key="6">
    <source>
        <dbReference type="ARBA" id="ARBA00023014"/>
    </source>
</evidence>
<dbReference type="PANTHER" id="PTHR43756">
    <property type="entry name" value="CHOLINE MONOOXYGENASE, CHLOROPLASTIC"/>
    <property type="match status" value="1"/>
</dbReference>
<sequence length="423" mass="46973">MTISTADPLDHLNYTYRSGYSLPQAAYTADSVFRAELEKVFYANWLFVAASREVPTGGRLTWTIGDESVVLARTRDGVLHAHHNVCRHRGSRLLPDGASTGRTIVCGYHSWTYGTDGSFRAASDMGESFSQRCGTELSLRPVHVRETGGLIFVCFAEQAPPFDAAHEAIEDQLRPHQPERTDVAARFHYRVAANWKTLVENNRECYHCSPNHPEFCLSNFELGVNGDSRTNAEYENALAAQRPRWLEQGLSDRQVSFPDGGFHRVARLPLRDDFETESMSGKLLAPLLGDLTRPHAGSVRVVTLPNSWTHVNADYVVTTRLTPVDVGLTDIDLTFLVREGAVAGTDYDLAELTTVWKETSEQDWELCERNYAGIRSRGYEPGPLSPVTETSIVSFHEWWLRHLGTPAGPRAGAAAANGTGEPR</sequence>
<proteinExistence type="predicted"/>
<keyword evidence="4" id="KW-0560">Oxidoreductase</keyword>
<dbReference type="Pfam" id="PF00355">
    <property type="entry name" value="Rieske"/>
    <property type="match status" value="1"/>
</dbReference>
<dbReference type="GO" id="GO:0004497">
    <property type="term" value="F:monooxygenase activity"/>
    <property type="evidence" value="ECO:0007669"/>
    <property type="project" value="UniProtKB-ARBA"/>
</dbReference>
<gene>
    <name evidence="8" type="ORF">CFN78_01950</name>
</gene>
<evidence type="ECO:0000256" key="1">
    <source>
        <dbReference type="ARBA" id="ARBA00001962"/>
    </source>
</evidence>
<keyword evidence="6" id="KW-0411">Iron-sulfur</keyword>
<dbReference type="EMBL" id="NKYE01000001">
    <property type="protein sequence ID" value="OZM74979.1"/>
    <property type="molecule type" value="Genomic_DNA"/>
</dbReference>
<dbReference type="PRINTS" id="PR00090">
    <property type="entry name" value="RNGDIOXGNASE"/>
</dbReference>
<evidence type="ECO:0000313" key="9">
    <source>
        <dbReference type="Proteomes" id="UP000242444"/>
    </source>
</evidence>
<name>A0A263D9W7_9PSEU</name>
<keyword evidence="5" id="KW-0408">Iron</keyword>
<dbReference type="GO" id="GO:0016705">
    <property type="term" value="F:oxidoreductase activity, acting on paired donors, with incorporation or reduction of molecular oxygen"/>
    <property type="evidence" value="ECO:0007669"/>
    <property type="project" value="UniProtKB-ARBA"/>
</dbReference>
<dbReference type="RefSeq" id="WP_094860760.1">
    <property type="nucleotide sequence ID" value="NZ_NKYE01000001.1"/>
</dbReference>
<dbReference type="Gene3D" id="3.90.380.10">
    <property type="entry name" value="Naphthalene 1,2-dioxygenase Alpha Subunit, Chain A, domain 1"/>
    <property type="match status" value="1"/>
</dbReference>
<dbReference type="GO" id="GO:0005506">
    <property type="term" value="F:iron ion binding"/>
    <property type="evidence" value="ECO:0007669"/>
    <property type="project" value="InterPro"/>
</dbReference>
<evidence type="ECO:0000313" key="8">
    <source>
        <dbReference type="EMBL" id="OZM74979.1"/>
    </source>
</evidence>
<evidence type="ECO:0000256" key="4">
    <source>
        <dbReference type="ARBA" id="ARBA00023002"/>
    </source>
</evidence>
<dbReference type="InterPro" id="IPR017941">
    <property type="entry name" value="Rieske_2Fe-2S"/>
</dbReference>
<dbReference type="InterPro" id="IPR015879">
    <property type="entry name" value="Ring_hydroxy_dOase_asu_C_dom"/>
</dbReference>